<evidence type="ECO:0000256" key="4">
    <source>
        <dbReference type="PROSITE-ProRule" id="PRU00409"/>
    </source>
</evidence>
<dbReference type="AlphaFoldDB" id="A0A2J9PNI8"/>
<accession>A0A2J9PNI8</accession>
<sequence length="389" mass="45239">MNFIVTSPFYPENFQLFTNRLKQQGFNVLGIGQEPYDQLPQSLKDDLTEYYKVNDLENTEEVKKAVAYLFFKHGKIDRIESQNEYWLNLEAEIREQFNIPGNKPKDLRKVKFKSEMKKLFAKAGVPAVPGKVANKKVTVNRIVKEFGLPLVAKPNSGVGSSGTYKLKDQEAVDKFVAEWDEKEAYFFEPYIENAKLLSYDGLIDQNGNVVFETSLYYRDPTLEVLKYQLDYGYIIQKEIPEKLRTYGQAIVKQFGMKERFFHIEFFENGDDYLVVEYNNRVAGGYTIDMYNYANHVDLFRQFARIVDGQPFETPTDSARYCVAITHRDQNTYAHDEADLRSHYGDRLVFSKRLPDAFAALQGNQFYGILADTEKEVEEIFNYVHQHKEG</sequence>
<evidence type="ECO:0000313" key="6">
    <source>
        <dbReference type="EMBL" id="PNL91905.1"/>
    </source>
</evidence>
<dbReference type="EMBL" id="NBTM02000001">
    <property type="protein sequence ID" value="PNL91905.1"/>
    <property type="molecule type" value="Genomic_DNA"/>
</dbReference>
<evidence type="ECO:0000256" key="3">
    <source>
        <dbReference type="ARBA" id="ARBA00022840"/>
    </source>
</evidence>
<dbReference type="PANTHER" id="PTHR43585:SF2">
    <property type="entry name" value="ATP-GRASP ENZYME FSQD"/>
    <property type="match status" value="1"/>
</dbReference>
<dbReference type="Gene3D" id="3.40.50.20">
    <property type="match status" value="1"/>
</dbReference>
<organism evidence="6 7">
    <name type="scientific">Aerococcus viridans</name>
    <dbReference type="NCBI Taxonomy" id="1377"/>
    <lineage>
        <taxon>Bacteria</taxon>
        <taxon>Bacillati</taxon>
        <taxon>Bacillota</taxon>
        <taxon>Bacilli</taxon>
        <taxon>Lactobacillales</taxon>
        <taxon>Aerococcaceae</taxon>
        <taxon>Aerococcus</taxon>
    </lineage>
</organism>
<evidence type="ECO:0000256" key="2">
    <source>
        <dbReference type="ARBA" id="ARBA00022741"/>
    </source>
</evidence>
<dbReference type="PROSITE" id="PS50975">
    <property type="entry name" value="ATP_GRASP"/>
    <property type="match status" value="1"/>
</dbReference>
<dbReference type="SUPFAM" id="SSF56059">
    <property type="entry name" value="Glutathione synthetase ATP-binding domain-like"/>
    <property type="match status" value="1"/>
</dbReference>
<comment type="caution">
    <text evidence="6">The sequence shown here is derived from an EMBL/GenBank/DDBJ whole genome shotgun (WGS) entry which is preliminary data.</text>
</comment>
<keyword evidence="2 4" id="KW-0547">Nucleotide-binding</keyword>
<proteinExistence type="predicted"/>
<dbReference type="PANTHER" id="PTHR43585">
    <property type="entry name" value="FUMIPYRROLE BIOSYNTHESIS PROTEIN C"/>
    <property type="match status" value="1"/>
</dbReference>
<dbReference type="InterPro" id="IPR052032">
    <property type="entry name" value="ATP-dep_AA_Ligase"/>
</dbReference>
<reference evidence="7" key="1">
    <citation type="submission" date="2017-12" db="EMBL/GenBank/DDBJ databases">
        <title>FDA dAtabase for Regulatory Grade micrObial Sequences (FDA-ARGOS): Supporting development and validation of Infectious Disease Dx tests.</title>
        <authorList>
            <person name="Hoffmann M."/>
            <person name="Allard M."/>
            <person name="Evans P."/>
            <person name="Brown E."/>
            <person name="Tallon L."/>
            <person name="Sadzewicz L."/>
            <person name="Sengamalay N."/>
            <person name="Ott S."/>
            <person name="Godinez A."/>
            <person name="Nagaraj S."/>
            <person name="Vavikolanu K."/>
            <person name="Aluvathingal J."/>
            <person name="Nadendla S."/>
            <person name="Sichtig H."/>
        </authorList>
    </citation>
    <scope>NUCLEOTIDE SEQUENCE [LARGE SCALE GENOMIC DNA]</scope>
    <source>
        <strain evidence="7">FDAARGOS_249</strain>
    </source>
</reference>
<dbReference type="Gene3D" id="3.30.470.20">
    <property type="entry name" value="ATP-grasp fold, B domain"/>
    <property type="match status" value="1"/>
</dbReference>
<dbReference type="InterPro" id="IPR013815">
    <property type="entry name" value="ATP_grasp_subdomain_1"/>
</dbReference>
<dbReference type="InterPro" id="IPR011761">
    <property type="entry name" value="ATP-grasp"/>
</dbReference>
<name>A0A2J9PNI8_9LACT</name>
<dbReference type="Pfam" id="PF02786">
    <property type="entry name" value="CPSase_L_D2"/>
    <property type="match status" value="1"/>
</dbReference>
<evidence type="ECO:0000313" key="7">
    <source>
        <dbReference type="Proteomes" id="UP000192813"/>
    </source>
</evidence>
<dbReference type="GO" id="GO:0005524">
    <property type="term" value="F:ATP binding"/>
    <property type="evidence" value="ECO:0007669"/>
    <property type="project" value="UniProtKB-UniRule"/>
</dbReference>
<feature type="domain" description="ATP-grasp" evidence="5">
    <location>
        <begin position="117"/>
        <end position="307"/>
    </location>
</feature>
<keyword evidence="3 4" id="KW-0067">ATP-binding</keyword>
<evidence type="ECO:0000256" key="1">
    <source>
        <dbReference type="ARBA" id="ARBA00022598"/>
    </source>
</evidence>
<protein>
    <submittedName>
        <fullName evidence="6">Carbamoyl phosphate synthase large subunit</fullName>
    </submittedName>
</protein>
<gene>
    <name evidence="6" type="ORF">A6J77_006575</name>
</gene>
<dbReference type="GO" id="GO:0046872">
    <property type="term" value="F:metal ion binding"/>
    <property type="evidence" value="ECO:0007669"/>
    <property type="project" value="InterPro"/>
</dbReference>
<dbReference type="Gene3D" id="3.30.1490.20">
    <property type="entry name" value="ATP-grasp fold, A domain"/>
    <property type="match status" value="1"/>
</dbReference>
<dbReference type="Proteomes" id="UP000192813">
    <property type="component" value="Unassembled WGS sequence"/>
</dbReference>
<evidence type="ECO:0000259" key="5">
    <source>
        <dbReference type="PROSITE" id="PS50975"/>
    </source>
</evidence>
<dbReference type="RefSeq" id="WP_083069271.1">
    <property type="nucleotide sequence ID" value="NZ_JALXKY010000001.1"/>
</dbReference>
<dbReference type="GO" id="GO:0016874">
    <property type="term" value="F:ligase activity"/>
    <property type="evidence" value="ECO:0007669"/>
    <property type="project" value="UniProtKB-KW"/>
</dbReference>
<dbReference type="InterPro" id="IPR005479">
    <property type="entry name" value="CPAse_ATP-bd"/>
</dbReference>
<keyword evidence="1" id="KW-0436">Ligase</keyword>